<dbReference type="GO" id="GO:0000287">
    <property type="term" value="F:magnesium ion binding"/>
    <property type="evidence" value="ECO:0007669"/>
    <property type="project" value="InterPro"/>
</dbReference>
<evidence type="ECO:0000256" key="2">
    <source>
        <dbReference type="ARBA" id="ARBA00023002"/>
    </source>
</evidence>
<keyword evidence="2" id="KW-0560">Oxidoreductase</keyword>
<evidence type="ECO:0000313" key="5">
    <source>
        <dbReference type="Proteomes" id="UP000317303"/>
    </source>
</evidence>
<dbReference type="EMBL" id="VLJV01000001">
    <property type="protein sequence ID" value="TWH19114.1"/>
    <property type="molecule type" value="Genomic_DNA"/>
</dbReference>
<evidence type="ECO:0000256" key="1">
    <source>
        <dbReference type="ARBA" id="ARBA00007769"/>
    </source>
</evidence>
<dbReference type="InterPro" id="IPR024084">
    <property type="entry name" value="IsoPropMal-DH-like_dom"/>
</dbReference>
<dbReference type="GO" id="GO:0004449">
    <property type="term" value="F:isocitrate dehydrogenase (NAD+) activity"/>
    <property type="evidence" value="ECO:0007669"/>
    <property type="project" value="TreeGrafter"/>
</dbReference>
<comment type="caution">
    <text evidence="4">The sequence shown here is derived from an EMBL/GenBank/DDBJ whole genome shotgun (WGS) entry which is preliminary data.</text>
</comment>
<accession>A0A660C9T4</accession>
<dbReference type="PROSITE" id="PS00470">
    <property type="entry name" value="IDH_IMDH"/>
    <property type="match status" value="1"/>
</dbReference>
<dbReference type="PANTHER" id="PTHR11835">
    <property type="entry name" value="DECARBOXYLATING DEHYDROGENASES-ISOCITRATE, ISOPROPYLMALATE, TARTRATE"/>
    <property type="match status" value="1"/>
</dbReference>
<gene>
    <name evidence="4" type="ORF">JD82_00936</name>
</gene>
<feature type="domain" description="Isopropylmalate dehydrogenase-like" evidence="3">
    <location>
        <begin position="5"/>
        <end position="351"/>
    </location>
</feature>
<proteinExistence type="inferred from homology"/>
<dbReference type="Proteomes" id="UP000317303">
    <property type="component" value="Unassembled WGS sequence"/>
</dbReference>
<dbReference type="GO" id="GO:0006099">
    <property type="term" value="P:tricarboxylic acid cycle"/>
    <property type="evidence" value="ECO:0007669"/>
    <property type="project" value="TreeGrafter"/>
</dbReference>
<dbReference type="PANTHER" id="PTHR11835:SF34">
    <property type="entry name" value="ISOCITRATE DEHYDROGENASE [NAD] SUBUNIT ALPHA, MITOCHONDRIAL"/>
    <property type="match status" value="1"/>
</dbReference>
<reference evidence="4 5" key="1">
    <citation type="submission" date="2019-07" db="EMBL/GenBank/DDBJ databases">
        <title>R&amp;d 2014.</title>
        <authorList>
            <person name="Klenk H.-P."/>
        </authorList>
    </citation>
    <scope>NUCLEOTIDE SEQUENCE [LARGE SCALE GENOMIC DNA]</scope>
    <source>
        <strain evidence="4 5">DSM 43194</strain>
    </source>
</reference>
<dbReference type="GO" id="GO:0006102">
    <property type="term" value="P:isocitrate metabolic process"/>
    <property type="evidence" value="ECO:0007669"/>
    <property type="project" value="TreeGrafter"/>
</dbReference>
<keyword evidence="5" id="KW-1185">Reference proteome</keyword>
<dbReference type="GO" id="GO:0051287">
    <property type="term" value="F:NAD binding"/>
    <property type="evidence" value="ECO:0007669"/>
    <property type="project" value="InterPro"/>
</dbReference>
<protein>
    <submittedName>
        <fullName evidence="4">3-isopropylmalate dehydrogenase</fullName>
    </submittedName>
</protein>
<organism evidence="4 5">
    <name type="scientific">Prauserella rugosa</name>
    <dbReference type="NCBI Taxonomy" id="43354"/>
    <lineage>
        <taxon>Bacteria</taxon>
        <taxon>Bacillati</taxon>
        <taxon>Actinomycetota</taxon>
        <taxon>Actinomycetes</taxon>
        <taxon>Pseudonocardiales</taxon>
        <taxon>Pseudonocardiaceae</taxon>
        <taxon>Prauserella</taxon>
    </lineage>
</organism>
<evidence type="ECO:0000259" key="3">
    <source>
        <dbReference type="SMART" id="SM01329"/>
    </source>
</evidence>
<name>A0A660C9T4_9PSEU</name>
<sequence length="356" mass="38168">MTDIEIAVLSGDGIGPETVEATLTVTREVLARAGVAMQERWSAIGLAALEQVGTTFPEEALETARKADGTLLGAVSHLDYPSPESGGVNPSGTLRRELDLYANVRPARTYPGLATKIGEEFDLVIVRENTEGFYADRTMHVGTGEVMPTPDLALAHRKVTREGSMRIAREAFRIAATRRRKVTAVHKSNVLRVSDGLFLECVRQVAREHPDVEYEEELIDAMTALLIRRPADYDVIVTTNMFGDILSDEATELSGSLGLAASLNSGYQHAMAQAQHGSAPSLAGRDVANPSSLIGSMGMLLSWLGEKRGDDRLVAASRSIEVALRDTVADPSTRTADLGGELGGRAFTRAVLANLA</sequence>
<dbReference type="AlphaFoldDB" id="A0A660C9T4"/>
<dbReference type="SMART" id="SM01329">
    <property type="entry name" value="Iso_dh"/>
    <property type="match status" value="1"/>
</dbReference>
<evidence type="ECO:0000313" key="4">
    <source>
        <dbReference type="EMBL" id="TWH19114.1"/>
    </source>
</evidence>
<dbReference type="Pfam" id="PF00180">
    <property type="entry name" value="Iso_dh"/>
    <property type="match status" value="1"/>
</dbReference>
<dbReference type="SUPFAM" id="SSF53659">
    <property type="entry name" value="Isocitrate/Isopropylmalate dehydrogenase-like"/>
    <property type="match status" value="1"/>
</dbReference>
<comment type="similarity">
    <text evidence="1">Belongs to the isocitrate and isopropylmalate dehydrogenases family.</text>
</comment>
<dbReference type="InterPro" id="IPR019818">
    <property type="entry name" value="IsoCit/isopropylmalate_DH_CS"/>
</dbReference>
<dbReference type="RefSeq" id="WP_030532565.1">
    <property type="nucleotide sequence ID" value="NZ_JOIJ01000009.1"/>
</dbReference>
<dbReference type="Gene3D" id="3.40.718.10">
    <property type="entry name" value="Isopropylmalate Dehydrogenase"/>
    <property type="match status" value="1"/>
</dbReference>